<evidence type="ECO:0000313" key="2">
    <source>
        <dbReference type="Proteomes" id="UP000059680"/>
    </source>
</evidence>
<reference evidence="2" key="1">
    <citation type="journal article" date="2005" name="Nature">
        <title>The map-based sequence of the rice genome.</title>
        <authorList>
            <consortium name="International rice genome sequencing project (IRGSP)"/>
            <person name="Matsumoto T."/>
            <person name="Wu J."/>
            <person name="Kanamori H."/>
            <person name="Katayose Y."/>
            <person name="Fujisawa M."/>
            <person name="Namiki N."/>
            <person name="Mizuno H."/>
            <person name="Yamamoto K."/>
            <person name="Antonio B.A."/>
            <person name="Baba T."/>
            <person name="Sakata K."/>
            <person name="Nagamura Y."/>
            <person name="Aoki H."/>
            <person name="Arikawa K."/>
            <person name="Arita K."/>
            <person name="Bito T."/>
            <person name="Chiden Y."/>
            <person name="Fujitsuka N."/>
            <person name="Fukunaka R."/>
            <person name="Hamada M."/>
            <person name="Harada C."/>
            <person name="Hayashi A."/>
            <person name="Hijishita S."/>
            <person name="Honda M."/>
            <person name="Hosokawa S."/>
            <person name="Ichikawa Y."/>
            <person name="Idonuma A."/>
            <person name="Iijima M."/>
            <person name="Ikeda M."/>
            <person name="Ikeno M."/>
            <person name="Ito K."/>
            <person name="Ito S."/>
            <person name="Ito T."/>
            <person name="Ito Y."/>
            <person name="Ito Y."/>
            <person name="Iwabuchi A."/>
            <person name="Kamiya K."/>
            <person name="Karasawa W."/>
            <person name="Kurita K."/>
            <person name="Katagiri S."/>
            <person name="Kikuta A."/>
            <person name="Kobayashi H."/>
            <person name="Kobayashi N."/>
            <person name="Machita K."/>
            <person name="Maehara T."/>
            <person name="Masukawa M."/>
            <person name="Mizubayashi T."/>
            <person name="Mukai Y."/>
            <person name="Nagasaki H."/>
            <person name="Nagata Y."/>
            <person name="Naito S."/>
            <person name="Nakashima M."/>
            <person name="Nakama Y."/>
            <person name="Nakamichi Y."/>
            <person name="Nakamura M."/>
            <person name="Meguro A."/>
            <person name="Negishi M."/>
            <person name="Ohta I."/>
            <person name="Ohta T."/>
            <person name="Okamoto M."/>
            <person name="Ono N."/>
            <person name="Saji S."/>
            <person name="Sakaguchi M."/>
            <person name="Sakai K."/>
            <person name="Shibata M."/>
            <person name="Shimokawa T."/>
            <person name="Song J."/>
            <person name="Takazaki Y."/>
            <person name="Terasawa K."/>
            <person name="Tsugane M."/>
            <person name="Tsuji K."/>
            <person name="Ueda S."/>
            <person name="Waki K."/>
            <person name="Yamagata H."/>
            <person name="Yamamoto M."/>
            <person name="Yamamoto S."/>
            <person name="Yamane H."/>
            <person name="Yoshiki S."/>
            <person name="Yoshihara R."/>
            <person name="Yukawa K."/>
            <person name="Zhong H."/>
            <person name="Yano M."/>
            <person name="Yuan Q."/>
            <person name="Ouyang S."/>
            <person name="Liu J."/>
            <person name="Jones K.M."/>
            <person name="Gansberger K."/>
            <person name="Moffat K."/>
            <person name="Hill J."/>
            <person name="Bera J."/>
            <person name="Fadrosh D."/>
            <person name="Jin S."/>
            <person name="Johri S."/>
            <person name="Kim M."/>
            <person name="Overton L."/>
            <person name="Reardon M."/>
            <person name="Tsitrin T."/>
            <person name="Vuong H."/>
            <person name="Weaver B."/>
            <person name="Ciecko A."/>
            <person name="Tallon L."/>
            <person name="Jackson J."/>
            <person name="Pai G."/>
            <person name="Aken S.V."/>
            <person name="Utterback T."/>
            <person name="Reidmuller S."/>
            <person name="Feldblyum T."/>
            <person name="Hsiao J."/>
            <person name="Zismann V."/>
            <person name="Iobst S."/>
            <person name="de Vazeille A.R."/>
            <person name="Buell C.R."/>
            <person name="Ying K."/>
            <person name="Li Y."/>
            <person name="Lu T."/>
            <person name="Huang Y."/>
            <person name="Zhao Q."/>
            <person name="Feng Q."/>
            <person name="Zhang L."/>
            <person name="Zhu J."/>
            <person name="Weng Q."/>
            <person name="Mu J."/>
            <person name="Lu Y."/>
            <person name="Fan D."/>
            <person name="Liu Y."/>
            <person name="Guan J."/>
            <person name="Zhang Y."/>
            <person name="Yu S."/>
            <person name="Liu X."/>
            <person name="Zhang Y."/>
            <person name="Hong G."/>
            <person name="Han B."/>
            <person name="Choisne N."/>
            <person name="Demange N."/>
            <person name="Orjeda G."/>
            <person name="Samain S."/>
            <person name="Cattolico L."/>
            <person name="Pelletier E."/>
            <person name="Couloux A."/>
            <person name="Segurens B."/>
            <person name="Wincker P."/>
            <person name="D'Hont A."/>
            <person name="Scarpelli C."/>
            <person name="Weissenbach J."/>
            <person name="Salanoubat M."/>
            <person name="Quetier F."/>
            <person name="Yu Y."/>
            <person name="Kim H.R."/>
            <person name="Rambo T."/>
            <person name="Currie J."/>
            <person name="Collura K."/>
            <person name="Luo M."/>
            <person name="Yang T."/>
            <person name="Ammiraju J.S.S."/>
            <person name="Engler F."/>
            <person name="Soderlund C."/>
            <person name="Wing R.A."/>
            <person name="Palmer L.E."/>
            <person name="de la Bastide M."/>
            <person name="Spiegel L."/>
            <person name="Nascimento L."/>
            <person name="Zutavern T."/>
            <person name="O'Shaughnessy A."/>
            <person name="Dike S."/>
            <person name="Dedhia N."/>
            <person name="Preston R."/>
            <person name="Balija V."/>
            <person name="McCombie W.R."/>
            <person name="Chow T."/>
            <person name="Chen H."/>
            <person name="Chung M."/>
            <person name="Chen C."/>
            <person name="Shaw J."/>
            <person name="Wu H."/>
            <person name="Hsiao K."/>
            <person name="Chao Y."/>
            <person name="Chu M."/>
            <person name="Cheng C."/>
            <person name="Hour A."/>
            <person name="Lee P."/>
            <person name="Lin S."/>
            <person name="Lin Y."/>
            <person name="Liou J."/>
            <person name="Liu S."/>
            <person name="Hsing Y."/>
            <person name="Raghuvanshi S."/>
            <person name="Mohanty A."/>
            <person name="Bharti A.K."/>
            <person name="Gaur A."/>
            <person name="Gupta V."/>
            <person name="Kumar D."/>
            <person name="Ravi V."/>
            <person name="Vij S."/>
            <person name="Kapur A."/>
            <person name="Khurana P."/>
            <person name="Khurana P."/>
            <person name="Khurana J.P."/>
            <person name="Tyagi A.K."/>
            <person name="Gaikwad K."/>
            <person name="Singh A."/>
            <person name="Dalal V."/>
            <person name="Srivastava S."/>
            <person name="Dixit A."/>
            <person name="Pal A.K."/>
            <person name="Ghazi I.A."/>
            <person name="Yadav M."/>
            <person name="Pandit A."/>
            <person name="Bhargava A."/>
            <person name="Sureshbabu K."/>
            <person name="Batra K."/>
            <person name="Sharma T.R."/>
            <person name="Mohapatra T."/>
            <person name="Singh N.K."/>
            <person name="Messing J."/>
            <person name="Nelson A.B."/>
            <person name="Fuks G."/>
            <person name="Kavchok S."/>
            <person name="Keizer G."/>
            <person name="Linton E."/>
            <person name="Llaca V."/>
            <person name="Song R."/>
            <person name="Tanyolac B."/>
            <person name="Young S."/>
            <person name="Ho-Il K."/>
            <person name="Hahn J.H."/>
            <person name="Sangsakoo G."/>
            <person name="Vanavichit A."/>
            <person name="de Mattos Luiz.A.T."/>
            <person name="Zimmer P.D."/>
            <person name="Malone G."/>
            <person name="Dellagostin O."/>
            <person name="de Oliveira A.C."/>
            <person name="Bevan M."/>
            <person name="Bancroft I."/>
            <person name="Minx P."/>
            <person name="Cordum H."/>
            <person name="Wilson R."/>
            <person name="Cheng Z."/>
            <person name="Jin W."/>
            <person name="Jiang J."/>
            <person name="Leong S.A."/>
            <person name="Iwama H."/>
            <person name="Gojobori T."/>
            <person name="Itoh T."/>
            <person name="Niimura Y."/>
            <person name="Fujii Y."/>
            <person name="Habara T."/>
            <person name="Sakai H."/>
            <person name="Sato Y."/>
            <person name="Wilson G."/>
            <person name="Kumar K."/>
            <person name="McCouch S."/>
            <person name="Juretic N."/>
            <person name="Hoen D."/>
            <person name="Wright S."/>
            <person name="Bruskiewich R."/>
            <person name="Bureau T."/>
            <person name="Miyao A."/>
            <person name="Hirochika H."/>
            <person name="Nishikawa T."/>
            <person name="Kadowaki K."/>
            <person name="Sugiura M."/>
            <person name="Burr B."/>
            <person name="Sasaki T."/>
        </authorList>
    </citation>
    <scope>NUCLEOTIDE SEQUENCE [LARGE SCALE GENOMIC DNA]</scope>
    <source>
        <strain evidence="2">cv. Nipponbare</strain>
    </source>
</reference>
<dbReference type="Proteomes" id="UP000059680">
    <property type="component" value="Chromosome 1"/>
</dbReference>
<keyword evidence="2" id="KW-1185">Reference proteome</keyword>
<gene>
    <name evidence="1" type="ordered locus">Os01g0307624</name>
    <name evidence="1" type="ORF">OSNPB_010307624</name>
</gene>
<dbReference type="InParanoid" id="A0A0N7KCU1"/>
<reference evidence="1 2" key="2">
    <citation type="journal article" date="2013" name="Plant Cell Physiol.">
        <title>Rice Annotation Project Database (RAP-DB): an integrative and interactive database for rice genomics.</title>
        <authorList>
            <person name="Sakai H."/>
            <person name="Lee S.S."/>
            <person name="Tanaka T."/>
            <person name="Numa H."/>
            <person name="Kim J."/>
            <person name="Kawahara Y."/>
            <person name="Wakimoto H."/>
            <person name="Yang C.C."/>
            <person name="Iwamoto M."/>
            <person name="Abe T."/>
            <person name="Yamada Y."/>
            <person name="Muto A."/>
            <person name="Inokuchi H."/>
            <person name="Ikemura T."/>
            <person name="Matsumoto T."/>
            <person name="Sasaki T."/>
            <person name="Itoh T."/>
        </authorList>
    </citation>
    <scope>NUCLEOTIDE SEQUENCE [LARGE SCALE GENOMIC DNA]</scope>
    <source>
        <strain evidence="2">cv. Nipponbare</strain>
    </source>
</reference>
<evidence type="ECO:0000313" key="1">
    <source>
        <dbReference type="EMBL" id="BAS71761.1"/>
    </source>
</evidence>
<dbReference type="EMBL" id="AP014957">
    <property type="protein sequence ID" value="BAS71761.1"/>
    <property type="molecule type" value="Genomic_DNA"/>
</dbReference>
<proteinExistence type="predicted"/>
<sequence length="51" mass="5567">ICTVVSSRSLNSQIDRSDHQTCSTVSSRSLNLQKTCSVVSSRSLNLDLNII</sequence>
<name>A0A0N7KCU1_ORYSJ</name>
<dbReference type="PaxDb" id="39947-A0A0N7KCU1"/>
<dbReference type="Gramene" id="Os01t0307624-01">
    <property type="protein sequence ID" value="Os01t0307624-01"/>
    <property type="gene ID" value="Os01g0307624"/>
</dbReference>
<dbReference type="AlphaFoldDB" id="A0A0N7KCU1"/>
<protein>
    <submittedName>
        <fullName evidence="1">Os01g0307624 protein</fullName>
    </submittedName>
</protein>
<organism evidence="1 2">
    <name type="scientific">Oryza sativa subsp. japonica</name>
    <name type="common">Rice</name>
    <dbReference type="NCBI Taxonomy" id="39947"/>
    <lineage>
        <taxon>Eukaryota</taxon>
        <taxon>Viridiplantae</taxon>
        <taxon>Streptophyta</taxon>
        <taxon>Embryophyta</taxon>
        <taxon>Tracheophyta</taxon>
        <taxon>Spermatophyta</taxon>
        <taxon>Magnoliopsida</taxon>
        <taxon>Liliopsida</taxon>
        <taxon>Poales</taxon>
        <taxon>Poaceae</taxon>
        <taxon>BOP clade</taxon>
        <taxon>Oryzoideae</taxon>
        <taxon>Oryzeae</taxon>
        <taxon>Oryzinae</taxon>
        <taxon>Oryza</taxon>
        <taxon>Oryza sativa</taxon>
    </lineage>
</organism>
<reference evidence="1 2" key="3">
    <citation type="journal article" date="2013" name="Rice">
        <title>Improvement of the Oryza sativa Nipponbare reference genome using next generation sequence and optical map data.</title>
        <authorList>
            <person name="Kawahara Y."/>
            <person name="de la Bastide M."/>
            <person name="Hamilton J.P."/>
            <person name="Kanamori H."/>
            <person name="McCombie W.R."/>
            <person name="Ouyang S."/>
            <person name="Schwartz D.C."/>
            <person name="Tanaka T."/>
            <person name="Wu J."/>
            <person name="Zhou S."/>
            <person name="Childs K.L."/>
            <person name="Davidson R.M."/>
            <person name="Lin H."/>
            <person name="Quesada-Ocampo L."/>
            <person name="Vaillancourt B."/>
            <person name="Sakai H."/>
            <person name="Lee S.S."/>
            <person name="Kim J."/>
            <person name="Numa H."/>
            <person name="Itoh T."/>
            <person name="Buell C.R."/>
            <person name="Matsumoto T."/>
        </authorList>
    </citation>
    <scope>NUCLEOTIDE SEQUENCE [LARGE SCALE GENOMIC DNA]</scope>
    <source>
        <strain evidence="2">cv. Nipponbare</strain>
    </source>
</reference>
<accession>A0A0N7KCU1</accession>
<feature type="non-terminal residue" evidence="1">
    <location>
        <position position="1"/>
    </location>
</feature>